<dbReference type="Gene3D" id="1.25.40.10">
    <property type="entry name" value="Tetratricopeptide repeat domain"/>
    <property type="match status" value="2"/>
</dbReference>
<sequence length="619" mass="72014">MADKLFSIEKDKVNLEDLTIIWLDKHSQDLNTKTRLRCIINFLKIFTDLHPCLEYIQSIPNEWIFIIVSGELSFEFIPLIQNLPQVLHIYIFCQYPERYSSLKSSGIFNNQEFLYSQLSKDVNYFYATHSTSTSFLPEKSLRDLTKDTGAFFWFRLFITALINMPSSDKAKQDLLHFARVYYTDNDLELQRINNFDKTYKPSEASEWYTSDSFVYRLLNKAIRTENIDLLFACRFFITDLHHQLESLHKPYIERICSYDLSELLVYRGQQMTSDDFNKLKANIGELISINSFLSTSLDRQVALMYAGDKTIHPTMESVLFKIKININENSKTHQHPFASISEFSRFEDEQEVLFSLSSMFRIESIDEQLDQIWIVNMVFIESTSETEEMVKLSAHLRIDPIQTTTIADLAYLLLLMDDYNRTISFCQTLLKEVSDDYKLTIRCYNIMGQAYINEPELALQSYENALTLQLQYDTTDFDSLATIYNNIGRVHRLLASPTNVIVDYYEKALEMCRTVPDDNQINWLLMATIINNLVTAQPYADCDLNLEREKFVLGIRLKYLPLSHPLIAATYQVLAEIHSDRHDFEEAVLHSNEVLCITRKYLPNGHSSIAAAYYSAASL</sequence>
<organism evidence="9 10">
    <name type="scientific">Adineta steineri</name>
    <dbReference type="NCBI Taxonomy" id="433720"/>
    <lineage>
        <taxon>Eukaryota</taxon>
        <taxon>Metazoa</taxon>
        <taxon>Spiralia</taxon>
        <taxon>Gnathifera</taxon>
        <taxon>Rotifera</taxon>
        <taxon>Eurotatoria</taxon>
        <taxon>Bdelloidea</taxon>
        <taxon>Adinetida</taxon>
        <taxon>Adinetidae</taxon>
        <taxon>Adineta</taxon>
    </lineage>
</organism>
<keyword evidence="4" id="KW-0548">Nucleotidyltransferase</keyword>
<accession>A0A819DU36</accession>
<evidence type="ECO:0000256" key="5">
    <source>
        <dbReference type="ARBA" id="ARBA00022737"/>
    </source>
</evidence>
<dbReference type="PROSITE" id="PS51996">
    <property type="entry name" value="TR_MART"/>
    <property type="match status" value="1"/>
</dbReference>
<proteinExistence type="inferred from homology"/>
<feature type="non-terminal residue" evidence="9">
    <location>
        <position position="1"/>
    </location>
</feature>
<comment type="similarity">
    <text evidence="1 8">Belongs to the Arg-specific ADP-ribosyltransferase family.</text>
</comment>
<evidence type="ECO:0000313" key="10">
    <source>
        <dbReference type="Proteomes" id="UP000663881"/>
    </source>
</evidence>
<dbReference type="GO" id="GO:0016779">
    <property type="term" value="F:nucleotidyltransferase activity"/>
    <property type="evidence" value="ECO:0007669"/>
    <property type="project" value="UniProtKB-KW"/>
</dbReference>
<evidence type="ECO:0000256" key="7">
    <source>
        <dbReference type="ARBA" id="ARBA00047597"/>
    </source>
</evidence>
<dbReference type="Proteomes" id="UP000663881">
    <property type="component" value="Unassembled WGS sequence"/>
</dbReference>
<evidence type="ECO:0000256" key="6">
    <source>
        <dbReference type="ARBA" id="ARBA00022803"/>
    </source>
</evidence>
<dbReference type="EMBL" id="CAJOAY010001387">
    <property type="protein sequence ID" value="CAF3836147.1"/>
    <property type="molecule type" value="Genomic_DNA"/>
</dbReference>
<dbReference type="Pfam" id="PF01129">
    <property type="entry name" value="ART"/>
    <property type="match status" value="1"/>
</dbReference>
<dbReference type="PANTHER" id="PTHR45641">
    <property type="entry name" value="TETRATRICOPEPTIDE REPEAT PROTEIN (AFU_ORTHOLOGUE AFUA_6G03870)"/>
    <property type="match status" value="1"/>
</dbReference>
<keyword evidence="8" id="KW-0520">NAD</keyword>
<name>A0A819DU36_9BILA</name>
<dbReference type="SUPFAM" id="SSF56399">
    <property type="entry name" value="ADP-ribosylation"/>
    <property type="match status" value="1"/>
</dbReference>
<comment type="caution">
    <text evidence="9">The sequence shown here is derived from an EMBL/GenBank/DDBJ whole genome shotgun (WGS) entry which is preliminary data.</text>
</comment>
<keyword evidence="2 8" id="KW-0328">Glycosyltransferase</keyword>
<keyword evidence="3 8" id="KW-0808">Transferase</keyword>
<evidence type="ECO:0000256" key="3">
    <source>
        <dbReference type="ARBA" id="ARBA00022679"/>
    </source>
</evidence>
<dbReference type="AlphaFoldDB" id="A0A819DU36"/>
<dbReference type="PANTHER" id="PTHR45641:SF1">
    <property type="entry name" value="AAA+ ATPASE DOMAIN-CONTAINING PROTEIN"/>
    <property type="match status" value="1"/>
</dbReference>
<gene>
    <name evidence="9" type="ORF">OKA104_LOCUS20602</name>
</gene>
<evidence type="ECO:0000256" key="1">
    <source>
        <dbReference type="ARBA" id="ARBA00009558"/>
    </source>
</evidence>
<dbReference type="Gene3D" id="3.90.176.10">
    <property type="entry name" value="Toxin ADP-ribosyltransferase, Chain A, domain 1"/>
    <property type="match status" value="1"/>
</dbReference>
<evidence type="ECO:0000256" key="2">
    <source>
        <dbReference type="ARBA" id="ARBA00022676"/>
    </source>
</evidence>
<dbReference type="InterPro" id="IPR000768">
    <property type="entry name" value="ART"/>
</dbReference>
<keyword evidence="8" id="KW-0521">NADP</keyword>
<reference evidence="9" key="1">
    <citation type="submission" date="2021-02" db="EMBL/GenBank/DDBJ databases">
        <authorList>
            <person name="Nowell W R."/>
        </authorList>
    </citation>
    <scope>NUCLEOTIDE SEQUENCE</scope>
</reference>
<keyword evidence="5" id="KW-0677">Repeat</keyword>
<dbReference type="GO" id="GO:0106274">
    <property type="term" value="F:NAD+-protein-arginine ADP-ribosyltransferase activity"/>
    <property type="evidence" value="ECO:0007669"/>
    <property type="project" value="UniProtKB-EC"/>
</dbReference>
<protein>
    <recommendedName>
        <fullName evidence="8">NAD(P)(+)--arginine ADP-ribosyltransferase</fullName>
        <ecNumber evidence="8">2.4.2.31</ecNumber>
    </recommendedName>
    <alternativeName>
        <fullName evidence="8">Mono(ADP-ribosyl)transferase</fullName>
    </alternativeName>
</protein>
<dbReference type="EC" id="2.4.2.31" evidence="8"/>
<evidence type="ECO:0000313" key="9">
    <source>
        <dbReference type="EMBL" id="CAF3836147.1"/>
    </source>
</evidence>
<dbReference type="InterPro" id="IPR011990">
    <property type="entry name" value="TPR-like_helical_dom_sf"/>
</dbReference>
<evidence type="ECO:0000256" key="4">
    <source>
        <dbReference type="ARBA" id="ARBA00022695"/>
    </source>
</evidence>
<dbReference type="SUPFAM" id="SSF48452">
    <property type="entry name" value="TPR-like"/>
    <property type="match status" value="2"/>
</dbReference>
<comment type="catalytic activity">
    <reaction evidence="7 8">
        <text>L-arginyl-[protein] + NAD(+) = N(omega)-(ADP-D-ribosyl)-L-arginyl-[protein] + nicotinamide + H(+)</text>
        <dbReference type="Rhea" id="RHEA:19149"/>
        <dbReference type="Rhea" id="RHEA-COMP:10532"/>
        <dbReference type="Rhea" id="RHEA-COMP:15087"/>
        <dbReference type="ChEBI" id="CHEBI:15378"/>
        <dbReference type="ChEBI" id="CHEBI:17154"/>
        <dbReference type="ChEBI" id="CHEBI:29965"/>
        <dbReference type="ChEBI" id="CHEBI:57540"/>
        <dbReference type="ChEBI" id="CHEBI:142554"/>
        <dbReference type="EC" id="2.4.2.31"/>
    </reaction>
</comment>
<keyword evidence="6" id="KW-0802">TPR repeat</keyword>
<evidence type="ECO:0000256" key="8">
    <source>
        <dbReference type="RuleBase" id="RU361228"/>
    </source>
</evidence>